<evidence type="ECO:0000256" key="4">
    <source>
        <dbReference type="PROSITE-ProRule" id="PRU00175"/>
    </source>
</evidence>
<dbReference type="PROSITE" id="PS00518">
    <property type="entry name" value="ZF_RING_1"/>
    <property type="match status" value="1"/>
</dbReference>
<gene>
    <name evidence="8" type="ORF">JYU34_000257</name>
</gene>
<proteinExistence type="predicted"/>
<dbReference type="InterPro" id="IPR015947">
    <property type="entry name" value="PUA-like_sf"/>
</dbReference>
<dbReference type="InterPro" id="IPR003111">
    <property type="entry name" value="Lon_prtase_N"/>
</dbReference>
<name>A0ABQ7R790_PLUXY</name>
<dbReference type="Gene3D" id="3.30.40.10">
    <property type="entry name" value="Zinc/RING finger domain, C3HC4 (zinc finger)"/>
    <property type="match status" value="2"/>
</dbReference>
<dbReference type="Pfam" id="PF02190">
    <property type="entry name" value="LON_substr_bdg"/>
    <property type="match status" value="1"/>
</dbReference>
<protein>
    <submittedName>
        <fullName evidence="8">Uncharacterized protein</fullName>
    </submittedName>
</protein>
<feature type="domain" description="RING-type" evidence="6">
    <location>
        <begin position="335"/>
        <end position="373"/>
    </location>
</feature>
<dbReference type="CDD" id="cd16514">
    <property type="entry name" value="RING-HC_LONFs_rpt2"/>
    <property type="match status" value="1"/>
</dbReference>
<dbReference type="InterPro" id="IPR046336">
    <property type="entry name" value="Lon_prtase_N_sf"/>
</dbReference>
<dbReference type="PROSITE" id="PS51787">
    <property type="entry name" value="LON_N"/>
    <property type="match status" value="1"/>
</dbReference>
<dbReference type="SUPFAM" id="SSF57850">
    <property type="entry name" value="RING/U-box"/>
    <property type="match status" value="2"/>
</dbReference>
<comment type="caution">
    <text evidence="8">The sequence shown here is derived from an EMBL/GenBank/DDBJ whole genome shotgun (WGS) entry which is preliminary data.</text>
</comment>
<feature type="region of interest" description="Disordered" evidence="5">
    <location>
        <begin position="23"/>
        <end position="73"/>
    </location>
</feature>
<dbReference type="Proteomes" id="UP000823941">
    <property type="component" value="Chromosome 1"/>
</dbReference>
<sequence>MFNSGPPVSRAVVMPKKHLSRLLPGRRFRAQRAEPAAAAAADEPQPGPSRPRARTPTPPPRAAPSRADSDSDDEAVATCCGAIAAPREQKPDINEVDTWPIDAPFCPDEDYIMEWLRLGYRERPRAERQALELVEHLLRRAHNGAGPAFLCASCLGVLRRPVTGACGHSRCRACTLARRCPCGEPTTAAAAGAPAPDVLAQRLLSTLTVPELFARMVMNLSEVRDYDEYLMRAQRLTGPPHEGVIGGSHLCFTTDSYVFRLYARMLLPPVFGPVHRHVRFSMMLFLMNPANWCCLRQVVNNSTLLADLWAHAHAKYAATVLETSKRWIKAGELDCILCYSHYRCPVTTPCGHTYCRSCLERSLDYRPHCPLCSQSLLDFNVDATNDNLFVVQAIQSGGLCAIELPDCDDRLPIFVCTVAFPTVPCPLYVFEPRYRLMIRRCMRKRNKVFGMVSCDATNTFSDYGTILEIRDCVRLSDGRSILSTIGLSRFRIVERGIKDGYDVARVERIIDVRPSPTLYRAFSRQLRDKAARWLRHMDRGAQLEIEATFGAMPPEEDPATQGPDGPAWLWWILAILPLASDLKVMILSTPLLEKRLMAVERTLDVMSHSWRPVPRTLNLPPMLQRAA</sequence>
<evidence type="ECO:0000256" key="2">
    <source>
        <dbReference type="ARBA" id="ARBA00022771"/>
    </source>
</evidence>
<reference evidence="8 9" key="1">
    <citation type="submission" date="2021-06" db="EMBL/GenBank/DDBJ databases">
        <title>A haploid diamondback moth (Plutella xylostella L.) genome assembly resolves 31 chromosomes and identifies a diamide resistance mutation.</title>
        <authorList>
            <person name="Ward C.M."/>
            <person name="Perry K.D."/>
            <person name="Baker G."/>
            <person name="Powis K."/>
            <person name="Heckel D.G."/>
            <person name="Baxter S.W."/>
        </authorList>
    </citation>
    <scope>NUCLEOTIDE SEQUENCE [LARGE SCALE GENOMIC DNA]</scope>
    <source>
        <strain evidence="8 9">LV</strain>
        <tissue evidence="8">Single pupa</tissue>
    </source>
</reference>
<dbReference type="Pfam" id="PF13920">
    <property type="entry name" value="zf-C3HC4_3"/>
    <property type="match status" value="1"/>
</dbReference>
<dbReference type="SMART" id="SM00464">
    <property type="entry name" value="LON"/>
    <property type="match status" value="1"/>
</dbReference>
<evidence type="ECO:0000313" key="9">
    <source>
        <dbReference type="Proteomes" id="UP000823941"/>
    </source>
</evidence>
<evidence type="ECO:0000256" key="5">
    <source>
        <dbReference type="SAM" id="MobiDB-lite"/>
    </source>
</evidence>
<evidence type="ECO:0000259" key="6">
    <source>
        <dbReference type="PROSITE" id="PS50089"/>
    </source>
</evidence>
<keyword evidence="3" id="KW-0862">Zinc</keyword>
<dbReference type="Gene3D" id="2.30.130.40">
    <property type="entry name" value="LON domain-like"/>
    <property type="match status" value="1"/>
</dbReference>
<feature type="domain" description="Lon N-terminal" evidence="7">
    <location>
        <begin position="408"/>
        <end position="607"/>
    </location>
</feature>
<dbReference type="SUPFAM" id="SSF88697">
    <property type="entry name" value="PUA domain-like"/>
    <property type="match status" value="1"/>
</dbReference>
<evidence type="ECO:0000313" key="8">
    <source>
        <dbReference type="EMBL" id="KAG7313164.1"/>
    </source>
</evidence>
<keyword evidence="9" id="KW-1185">Reference proteome</keyword>
<dbReference type="InterPro" id="IPR013083">
    <property type="entry name" value="Znf_RING/FYVE/PHD"/>
</dbReference>
<dbReference type="SMART" id="SM00184">
    <property type="entry name" value="RING"/>
    <property type="match status" value="2"/>
</dbReference>
<keyword evidence="2 4" id="KW-0863">Zinc-finger</keyword>
<dbReference type="InterPro" id="IPR017907">
    <property type="entry name" value="Znf_RING_CS"/>
</dbReference>
<dbReference type="InterPro" id="IPR001841">
    <property type="entry name" value="Znf_RING"/>
</dbReference>
<dbReference type="PANTHER" id="PTHR23327:SF42">
    <property type="entry name" value="LON PEPTIDASE N-TERMINAL DOMAIN AND RING FINGER PROTEIN C14F5.10C"/>
    <property type="match status" value="1"/>
</dbReference>
<dbReference type="PROSITE" id="PS50089">
    <property type="entry name" value="ZF_RING_2"/>
    <property type="match status" value="1"/>
</dbReference>
<accession>A0ABQ7R790</accession>
<dbReference type="PANTHER" id="PTHR23327">
    <property type="entry name" value="RING FINGER PROTEIN 127"/>
    <property type="match status" value="1"/>
</dbReference>
<dbReference type="EMBL" id="JAHIBW010000001">
    <property type="protein sequence ID" value="KAG7313164.1"/>
    <property type="molecule type" value="Genomic_DNA"/>
</dbReference>
<evidence type="ECO:0000259" key="7">
    <source>
        <dbReference type="PROSITE" id="PS51787"/>
    </source>
</evidence>
<evidence type="ECO:0000256" key="3">
    <source>
        <dbReference type="ARBA" id="ARBA00022833"/>
    </source>
</evidence>
<evidence type="ECO:0000256" key="1">
    <source>
        <dbReference type="ARBA" id="ARBA00022723"/>
    </source>
</evidence>
<organism evidence="8 9">
    <name type="scientific">Plutella xylostella</name>
    <name type="common">Diamondback moth</name>
    <name type="synonym">Plutella maculipennis</name>
    <dbReference type="NCBI Taxonomy" id="51655"/>
    <lineage>
        <taxon>Eukaryota</taxon>
        <taxon>Metazoa</taxon>
        <taxon>Ecdysozoa</taxon>
        <taxon>Arthropoda</taxon>
        <taxon>Hexapoda</taxon>
        <taxon>Insecta</taxon>
        <taxon>Pterygota</taxon>
        <taxon>Neoptera</taxon>
        <taxon>Endopterygota</taxon>
        <taxon>Lepidoptera</taxon>
        <taxon>Glossata</taxon>
        <taxon>Ditrysia</taxon>
        <taxon>Yponomeutoidea</taxon>
        <taxon>Plutellidae</taxon>
        <taxon>Plutella</taxon>
    </lineage>
</organism>
<keyword evidence="1" id="KW-0479">Metal-binding</keyword>